<evidence type="ECO:0000313" key="2">
    <source>
        <dbReference type="EMBL" id="CAF0710777.1"/>
    </source>
</evidence>
<dbReference type="EMBL" id="CAJNOC010000058">
    <property type="protein sequence ID" value="CAF0710777.1"/>
    <property type="molecule type" value="Genomic_DNA"/>
</dbReference>
<accession>A0A813M0I8</accession>
<sequence length="92" mass="10267">MSTAEVIKAIKKEAGSDNKIRVAKQFMGSSSNWVTSSDVKQIVSQFAFSDARVEVAQYGYNNVIDPVNFFTVNSAIRSSDEKKKLSDYIEHN</sequence>
<evidence type="ECO:0000313" key="3">
    <source>
        <dbReference type="Proteomes" id="UP000663879"/>
    </source>
</evidence>
<organism evidence="2 3">
    <name type="scientific">Brachionus calyciflorus</name>
    <dbReference type="NCBI Taxonomy" id="104777"/>
    <lineage>
        <taxon>Eukaryota</taxon>
        <taxon>Metazoa</taxon>
        <taxon>Spiralia</taxon>
        <taxon>Gnathifera</taxon>
        <taxon>Rotifera</taxon>
        <taxon>Eurotatoria</taxon>
        <taxon>Monogononta</taxon>
        <taxon>Pseudotrocha</taxon>
        <taxon>Ploima</taxon>
        <taxon>Brachionidae</taxon>
        <taxon>Brachionus</taxon>
    </lineage>
</organism>
<gene>
    <name evidence="2" type="ORF">OXX778_LOCUS1021</name>
</gene>
<protein>
    <recommendedName>
        <fullName evidence="1">DUF4476 domain-containing protein</fullName>
    </recommendedName>
</protein>
<keyword evidence="3" id="KW-1185">Reference proteome</keyword>
<feature type="domain" description="DUF4476" evidence="1">
    <location>
        <begin position="3"/>
        <end position="89"/>
    </location>
</feature>
<proteinExistence type="predicted"/>
<dbReference type="InterPro" id="IPR028011">
    <property type="entry name" value="DUF4476"/>
</dbReference>
<comment type="caution">
    <text evidence="2">The sequence shown here is derived from an EMBL/GenBank/DDBJ whole genome shotgun (WGS) entry which is preliminary data.</text>
</comment>
<reference evidence="2" key="1">
    <citation type="submission" date="2021-02" db="EMBL/GenBank/DDBJ databases">
        <authorList>
            <person name="Nowell W R."/>
        </authorList>
    </citation>
    <scope>NUCLEOTIDE SEQUENCE</scope>
    <source>
        <strain evidence="2">Ploen Becks lab</strain>
    </source>
</reference>
<dbReference type="Pfam" id="PF14771">
    <property type="entry name" value="DUF4476"/>
    <property type="match status" value="1"/>
</dbReference>
<evidence type="ECO:0000259" key="1">
    <source>
        <dbReference type="Pfam" id="PF14771"/>
    </source>
</evidence>
<dbReference type="AlphaFoldDB" id="A0A813M0I8"/>
<name>A0A813M0I8_9BILA</name>
<dbReference type="Proteomes" id="UP000663879">
    <property type="component" value="Unassembled WGS sequence"/>
</dbReference>